<dbReference type="AlphaFoldDB" id="A0A344PMU1"/>
<gene>
    <name evidence="2" type="ORF">DRW48_14295</name>
</gene>
<evidence type="ECO:0000313" key="3">
    <source>
        <dbReference type="Proteomes" id="UP000252023"/>
    </source>
</evidence>
<accession>A0A344PMU1</accession>
<keyword evidence="3" id="KW-1185">Reference proteome</keyword>
<dbReference type="Proteomes" id="UP000252023">
    <property type="component" value="Chromosome"/>
</dbReference>
<keyword evidence="1" id="KW-0732">Signal</keyword>
<evidence type="ECO:0008006" key="4">
    <source>
        <dbReference type="Google" id="ProtNLM"/>
    </source>
</evidence>
<dbReference type="KEGG" id="pars:DRW48_14295"/>
<dbReference type="OrthoDB" id="7875456at2"/>
<feature type="signal peptide" evidence="1">
    <location>
        <begin position="1"/>
        <end position="22"/>
    </location>
</feature>
<evidence type="ECO:0000313" key="2">
    <source>
        <dbReference type="EMBL" id="AXC50696.1"/>
    </source>
</evidence>
<feature type="chain" id="PRO_5017037846" description="Lipoprotein" evidence="1">
    <location>
        <begin position="23"/>
        <end position="138"/>
    </location>
</feature>
<dbReference type="PROSITE" id="PS51257">
    <property type="entry name" value="PROKAR_LIPOPROTEIN"/>
    <property type="match status" value="1"/>
</dbReference>
<reference evidence="3" key="1">
    <citation type="submission" date="2018-07" db="EMBL/GenBank/DDBJ databases">
        <title>Genome sequencing of Paracoccus sp. SC2-6.</title>
        <authorList>
            <person name="Heo J."/>
            <person name="Kim S.-J."/>
            <person name="Kwon S.-W."/>
        </authorList>
    </citation>
    <scope>NUCLEOTIDE SEQUENCE [LARGE SCALE GENOMIC DNA]</scope>
    <source>
        <strain evidence="3">SC2-6</strain>
    </source>
</reference>
<proteinExistence type="predicted"/>
<name>A0A344PMU1_9RHOB</name>
<sequence>MPRNRTMLPMALALVAALGACGTPKEQCVSRNTQEYRTLARLLAEVEGNLARGYAWDERPVTTTEWRECRDVVRGRDGRPVVIPRPCLRDVTEMERFRVPIDPAAEARKAAGLRKRLDALRPHAEAVLRACTAAYPEG</sequence>
<dbReference type="EMBL" id="CP030918">
    <property type="protein sequence ID" value="AXC50696.1"/>
    <property type="molecule type" value="Genomic_DNA"/>
</dbReference>
<dbReference type="RefSeq" id="WP_114077013.1">
    <property type="nucleotide sequence ID" value="NZ_CP030918.1"/>
</dbReference>
<evidence type="ECO:0000256" key="1">
    <source>
        <dbReference type="SAM" id="SignalP"/>
    </source>
</evidence>
<organism evidence="2 3">
    <name type="scientific">Paracoccus suum</name>
    <dbReference type="NCBI Taxonomy" id="2259340"/>
    <lineage>
        <taxon>Bacteria</taxon>
        <taxon>Pseudomonadati</taxon>
        <taxon>Pseudomonadota</taxon>
        <taxon>Alphaproteobacteria</taxon>
        <taxon>Rhodobacterales</taxon>
        <taxon>Paracoccaceae</taxon>
        <taxon>Paracoccus</taxon>
    </lineage>
</organism>
<protein>
    <recommendedName>
        <fullName evidence="4">Lipoprotein</fullName>
    </recommendedName>
</protein>